<evidence type="ECO:0000313" key="4">
    <source>
        <dbReference type="Proteomes" id="UP000092504"/>
    </source>
</evidence>
<sequence length="228" mass="25717">MYRLHIANKNYSSWSLRPWVLMRHLEIPFEEQLTAFDTGSSWRSFRAFSPTGKVPCLEDGERGIWESLAIVEYLAERHAGVWPRDEAARAWARSASAEMHAGFGALRDECPMNCGARVRLSSPSAALEQELERLDELWQEGLSRFGGPFLAGADFSAVDAFFAPVAFRVRSFGLELGEASRVYVDTLLDLPAMRQWDADAVAEPWREPGHEDDLLARGTLLEDRRENG</sequence>
<dbReference type="Gene3D" id="1.20.1050.10">
    <property type="match status" value="1"/>
</dbReference>
<dbReference type="SFLD" id="SFLDS00019">
    <property type="entry name" value="Glutathione_Transferase_(cytos"/>
    <property type="match status" value="1"/>
</dbReference>
<proteinExistence type="predicted"/>
<dbReference type="GO" id="GO:0018834">
    <property type="term" value="F:dichloromethane dehalogenase activity"/>
    <property type="evidence" value="ECO:0007669"/>
    <property type="project" value="UniProtKB-EC"/>
</dbReference>
<dbReference type="GO" id="GO:0004364">
    <property type="term" value="F:glutathione transferase activity"/>
    <property type="evidence" value="ECO:0007669"/>
    <property type="project" value="TreeGrafter"/>
</dbReference>
<dbReference type="InterPro" id="IPR040079">
    <property type="entry name" value="Glutathione_S-Trfase"/>
</dbReference>
<dbReference type="EC" id="4.5.1.3" evidence="3"/>
<dbReference type="GO" id="GO:0006749">
    <property type="term" value="P:glutathione metabolic process"/>
    <property type="evidence" value="ECO:0007669"/>
    <property type="project" value="TreeGrafter"/>
</dbReference>
<evidence type="ECO:0000256" key="1">
    <source>
        <dbReference type="SAM" id="MobiDB-lite"/>
    </source>
</evidence>
<protein>
    <submittedName>
        <fullName evidence="3">Dichloromethane dehalogenase</fullName>
        <ecNumber evidence="3">4.5.1.3</ecNumber>
    </submittedName>
</protein>
<dbReference type="Pfam" id="PF13409">
    <property type="entry name" value="GST_N_2"/>
    <property type="match status" value="1"/>
</dbReference>
<dbReference type="PANTHER" id="PTHR42673">
    <property type="entry name" value="MALEYLACETOACETATE ISOMERASE"/>
    <property type="match status" value="1"/>
</dbReference>
<dbReference type="InterPro" id="IPR004045">
    <property type="entry name" value="Glutathione_S-Trfase_N"/>
</dbReference>
<gene>
    <name evidence="3" type="primary">dcmA</name>
    <name evidence="3" type="ORF">A8U91_01803</name>
</gene>
<keyword evidence="3" id="KW-0456">Lyase</keyword>
<accession>A0A1B8P595</accession>
<evidence type="ECO:0000313" key="3">
    <source>
        <dbReference type="EMBL" id="OBX37437.1"/>
    </source>
</evidence>
<dbReference type="PATRIC" id="fig|2746.7.peg.1849"/>
<dbReference type="EMBL" id="MAJD01000001">
    <property type="protein sequence ID" value="OBX37437.1"/>
    <property type="molecule type" value="Genomic_DNA"/>
</dbReference>
<dbReference type="GO" id="GO:0006559">
    <property type="term" value="P:L-phenylalanine catabolic process"/>
    <property type="evidence" value="ECO:0007669"/>
    <property type="project" value="TreeGrafter"/>
</dbReference>
<dbReference type="InterPro" id="IPR036249">
    <property type="entry name" value="Thioredoxin-like_sf"/>
</dbReference>
<feature type="region of interest" description="Disordered" evidence="1">
    <location>
        <begin position="207"/>
        <end position="228"/>
    </location>
</feature>
<dbReference type="AlphaFoldDB" id="A0A1B8P595"/>
<dbReference type="RefSeq" id="WP_065240908.1">
    <property type="nucleotide sequence ID" value="NZ_JANIAS020000370.1"/>
</dbReference>
<dbReference type="SUPFAM" id="SSF52833">
    <property type="entry name" value="Thioredoxin-like"/>
    <property type="match status" value="1"/>
</dbReference>
<organism evidence="3 4">
    <name type="scientific">Halomonas elongata</name>
    <dbReference type="NCBI Taxonomy" id="2746"/>
    <lineage>
        <taxon>Bacteria</taxon>
        <taxon>Pseudomonadati</taxon>
        <taxon>Pseudomonadota</taxon>
        <taxon>Gammaproteobacteria</taxon>
        <taxon>Oceanospirillales</taxon>
        <taxon>Halomonadaceae</taxon>
        <taxon>Halomonas</taxon>
    </lineage>
</organism>
<dbReference type="Gene3D" id="3.40.30.10">
    <property type="entry name" value="Glutaredoxin"/>
    <property type="match status" value="1"/>
</dbReference>
<evidence type="ECO:0000259" key="2">
    <source>
        <dbReference type="PROSITE" id="PS50404"/>
    </source>
</evidence>
<dbReference type="PANTHER" id="PTHR42673:SF4">
    <property type="entry name" value="MALEYLACETOACETATE ISOMERASE"/>
    <property type="match status" value="1"/>
</dbReference>
<dbReference type="CDD" id="cd03043">
    <property type="entry name" value="GST_N_1"/>
    <property type="match status" value="1"/>
</dbReference>
<dbReference type="SUPFAM" id="SSF47616">
    <property type="entry name" value="GST C-terminal domain-like"/>
    <property type="match status" value="1"/>
</dbReference>
<reference evidence="3 4" key="1">
    <citation type="submission" date="2016-06" db="EMBL/GenBank/DDBJ databases">
        <title>Genome sequence of halotolerant plant growth promoting strain of Halomonas elongata HEK1 isolated from salterns of Rann of Kutch, Gujarat, India.</title>
        <authorList>
            <person name="Gaba S."/>
            <person name="Singh R.N."/>
            <person name="Abrol S."/>
            <person name="Kaushik R."/>
            <person name="Saxena A.K."/>
        </authorList>
    </citation>
    <scope>NUCLEOTIDE SEQUENCE [LARGE SCALE GENOMIC DNA]</scope>
    <source>
        <strain evidence="3 4">HEK1</strain>
    </source>
</reference>
<name>A0A1B8P595_HALEL</name>
<feature type="domain" description="GST N-terminal" evidence="2">
    <location>
        <begin position="1"/>
        <end position="82"/>
    </location>
</feature>
<dbReference type="GO" id="GO:0016034">
    <property type="term" value="F:maleylacetoacetate isomerase activity"/>
    <property type="evidence" value="ECO:0007669"/>
    <property type="project" value="TreeGrafter"/>
</dbReference>
<dbReference type="InterPro" id="IPR036282">
    <property type="entry name" value="Glutathione-S-Trfase_C_sf"/>
</dbReference>
<dbReference type="PROSITE" id="PS50404">
    <property type="entry name" value="GST_NTER"/>
    <property type="match status" value="1"/>
</dbReference>
<comment type="caution">
    <text evidence="3">The sequence shown here is derived from an EMBL/GenBank/DDBJ whole genome shotgun (WGS) entry which is preliminary data.</text>
</comment>
<dbReference type="CDD" id="cd03194">
    <property type="entry name" value="GST_C_3"/>
    <property type="match status" value="1"/>
</dbReference>
<dbReference type="Proteomes" id="UP000092504">
    <property type="component" value="Unassembled WGS sequence"/>
</dbReference>